<protein>
    <submittedName>
        <fullName evidence="3">Uncharacterized protein</fullName>
    </submittedName>
</protein>
<dbReference type="Gene3D" id="2.20.110.10">
    <property type="entry name" value="Histone H3 K4-specific methyltransferase SET7/9 N-terminal domain"/>
    <property type="match status" value="2"/>
</dbReference>
<evidence type="ECO:0000256" key="2">
    <source>
        <dbReference type="SAM" id="MobiDB-lite"/>
    </source>
</evidence>
<gene>
    <name evidence="3" type="ORF">FGO68_gene4889</name>
</gene>
<reference evidence="3" key="1">
    <citation type="submission" date="2019-06" db="EMBL/GenBank/DDBJ databases">
        <authorList>
            <person name="Zheng W."/>
        </authorList>
    </citation>
    <scope>NUCLEOTIDE SEQUENCE</scope>
    <source>
        <strain evidence="3">QDHG01</strain>
    </source>
</reference>
<feature type="region of interest" description="Disordered" evidence="2">
    <location>
        <begin position="193"/>
        <end position="236"/>
    </location>
</feature>
<keyword evidence="1" id="KW-0677">Repeat</keyword>
<accession>A0A8J8ND18</accession>
<dbReference type="SMART" id="SM00698">
    <property type="entry name" value="MORN"/>
    <property type="match status" value="4"/>
</dbReference>
<dbReference type="PANTHER" id="PTHR23084">
    <property type="entry name" value="PHOSPHATIDYLINOSITOL-4-PHOSPHATE 5-KINASE RELATED"/>
    <property type="match status" value="1"/>
</dbReference>
<evidence type="ECO:0000313" key="3">
    <source>
        <dbReference type="EMBL" id="TNV72449.1"/>
    </source>
</evidence>
<dbReference type="SUPFAM" id="SSF82185">
    <property type="entry name" value="Histone H3 K4-specific methyltransferase SET7/9 N-terminal domain"/>
    <property type="match status" value="1"/>
</dbReference>
<dbReference type="AlphaFoldDB" id="A0A8J8ND18"/>
<dbReference type="PANTHER" id="PTHR23084:SF263">
    <property type="entry name" value="MORN REPEAT-CONTAINING PROTEIN 1"/>
    <property type="match status" value="1"/>
</dbReference>
<name>A0A8J8ND18_HALGN</name>
<dbReference type="EMBL" id="RRYP01022312">
    <property type="protein sequence ID" value="TNV72449.1"/>
    <property type="molecule type" value="Genomic_DNA"/>
</dbReference>
<keyword evidence="4" id="KW-1185">Reference proteome</keyword>
<evidence type="ECO:0000256" key="1">
    <source>
        <dbReference type="ARBA" id="ARBA00022737"/>
    </source>
</evidence>
<dbReference type="OrthoDB" id="437960at2759"/>
<proteinExistence type="predicted"/>
<sequence>MTFTQSDLDGFLQQIKDKGFSKLVDAALLHGLSVDHLSSKLTSSATITYSPFEGLTNRGIYTALPPGVYYGQHVNGLREGYGLLFTTQAGYPYLYECEWAKGMPIKGRQICIQNNEWYKYEGHFDQLYLYTGTGNWQCEDGHTYQGQWERHKRNGYGKATWPSGSSYQGEWKDDNMHGQGIYKWANGDSYDGQWQNNNRHGQGRFTYPSGEYEEGQWKDDKKVGEHKKYSKEGNAS</sequence>
<dbReference type="Proteomes" id="UP000785679">
    <property type="component" value="Unassembled WGS sequence"/>
</dbReference>
<dbReference type="InterPro" id="IPR003409">
    <property type="entry name" value="MORN"/>
</dbReference>
<feature type="compositionally biased region" description="Basic and acidic residues" evidence="2">
    <location>
        <begin position="215"/>
        <end position="236"/>
    </location>
</feature>
<comment type="caution">
    <text evidence="3">The sequence shown here is derived from an EMBL/GenBank/DDBJ whole genome shotgun (WGS) entry which is preliminary data.</text>
</comment>
<evidence type="ECO:0000313" key="4">
    <source>
        <dbReference type="Proteomes" id="UP000785679"/>
    </source>
</evidence>
<dbReference type="Pfam" id="PF02493">
    <property type="entry name" value="MORN"/>
    <property type="match status" value="5"/>
</dbReference>
<organism evidence="3 4">
    <name type="scientific">Halteria grandinella</name>
    <dbReference type="NCBI Taxonomy" id="5974"/>
    <lineage>
        <taxon>Eukaryota</taxon>
        <taxon>Sar</taxon>
        <taxon>Alveolata</taxon>
        <taxon>Ciliophora</taxon>
        <taxon>Intramacronucleata</taxon>
        <taxon>Spirotrichea</taxon>
        <taxon>Stichotrichia</taxon>
        <taxon>Sporadotrichida</taxon>
        <taxon>Halteriidae</taxon>
        <taxon>Halteria</taxon>
    </lineage>
</organism>